<sequence length="91" mass="9819">MKLAARLWLLGAGVPMVGILVALLLAGAFFEALLAREVDRALLTQAAVESVSLFDGPRGEPHLHKCEPWGPTYQKNQGPQTPISCPFLLPL</sequence>
<protein>
    <submittedName>
        <fullName evidence="2">Two-component sensor histidine kinase</fullName>
    </submittedName>
</protein>
<proteinExistence type="predicted"/>
<organism evidence="2 3">
    <name type="scientific">Melittangium boletus DSM 14713</name>
    <dbReference type="NCBI Taxonomy" id="1294270"/>
    <lineage>
        <taxon>Bacteria</taxon>
        <taxon>Pseudomonadati</taxon>
        <taxon>Myxococcota</taxon>
        <taxon>Myxococcia</taxon>
        <taxon>Myxococcales</taxon>
        <taxon>Cystobacterineae</taxon>
        <taxon>Archangiaceae</taxon>
        <taxon>Melittangium</taxon>
    </lineage>
</organism>
<evidence type="ECO:0000313" key="2">
    <source>
        <dbReference type="EMBL" id="ATB32729.1"/>
    </source>
</evidence>
<reference evidence="2 3" key="1">
    <citation type="submission" date="2017-06" db="EMBL/GenBank/DDBJ databases">
        <authorList>
            <person name="Kim H.J."/>
            <person name="Triplett B.A."/>
        </authorList>
    </citation>
    <scope>NUCLEOTIDE SEQUENCE [LARGE SCALE GENOMIC DNA]</scope>
    <source>
        <strain evidence="2 3">DSM 14713</strain>
    </source>
</reference>
<gene>
    <name evidence="2" type="ORF">MEBOL_006218</name>
</gene>
<keyword evidence="2" id="KW-0418">Kinase</keyword>
<keyword evidence="3" id="KW-1185">Reference proteome</keyword>
<dbReference type="GO" id="GO:0016301">
    <property type="term" value="F:kinase activity"/>
    <property type="evidence" value="ECO:0007669"/>
    <property type="project" value="UniProtKB-KW"/>
</dbReference>
<accession>A0A250ILV5</accession>
<name>A0A250ILV5_9BACT</name>
<keyword evidence="2" id="KW-0808">Transferase</keyword>
<dbReference type="AlphaFoldDB" id="A0A250ILV5"/>
<evidence type="ECO:0000256" key="1">
    <source>
        <dbReference type="SAM" id="Phobius"/>
    </source>
</evidence>
<evidence type="ECO:0000313" key="3">
    <source>
        <dbReference type="Proteomes" id="UP000217289"/>
    </source>
</evidence>
<keyword evidence="1" id="KW-0472">Membrane</keyword>
<dbReference type="RefSeq" id="WP_095980880.1">
    <property type="nucleotide sequence ID" value="NZ_CP022163.1"/>
</dbReference>
<keyword evidence="1" id="KW-1133">Transmembrane helix</keyword>
<dbReference type="Proteomes" id="UP000217289">
    <property type="component" value="Chromosome"/>
</dbReference>
<keyword evidence="1" id="KW-0812">Transmembrane</keyword>
<feature type="transmembrane region" description="Helical" evidence="1">
    <location>
        <begin position="7"/>
        <end position="30"/>
    </location>
</feature>
<dbReference type="EMBL" id="CP022163">
    <property type="protein sequence ID" value="ATB32729.1"/>
    <property type="molecule type" value="Genomic_DNA"/>
</dbReference>
<dbReference type="KEGG" id="mbd:MEBOL_006218"/>